<feature type="region of interest" description="Disordered" evidence="2">
    <location>
        <begin position="1245"/>
        <end position="1275"/>
    </location>
</feature>
<evidence type="ECO:0000256" key="2">
    <source>
        <dbReference type="SAM" id="MobiDB-lite"/>
    </source>
</evidence>
<dbReference type="InterPro" id="IPR043502">
    <property type="entry name" value="DNA/RNA_pol_sf"/>
</dbReference>
<feature type="compositionally biased region" description="Polar residues" evidence="2">
    <location>
        <begin position="324"/>
        <end position="335"/>
    </location>
</feature>
<evidence type="ECO:0000313" key="5">
    <source>
        <dbReference type="Proteomes" id="UP001151760"/>
    </source>
</evidence>
<feature type="compositionally biased region" description="Acidic residues" evidence="2">
    <location>
        <begin position="856"/>
        <end position="866"/>
    </location>
</feature>
<accession>A0ABQ5E330</accession>
<feature type="compositionally biased region" description="Polar residues" evidence="2">
    <location>
        <begin position="976"/>
        <end position="996"/>
    </location>
</feature>
<reference evidence="4" key="2">
    <citation type="submission" date="2022-01" db="EMBL/GenBank/DDBJ databases">
        <authorList>
            <person name="Yamashiro T."/>
            <person name="Shiraishi A."/>
            <person name="Satake H."/>
            <person name="Nakayama K."/>
        </authorList>
    </citation>
    <scope>NUCLEOTIDE SEQUENCE</scope>
</reference>
<evidence type="ECO:0000256" key="1">
    <source>
        <dbReference type="SAM" id="Coils"/>
    </source>
</evidence>
<dbReference type="PANTHER" id="PTHR11439:SF509">
    <property type="entry name" value="RNA-DIRECTED DNA POLYMERASE"/>
    <property type="match status" value="1"/>
</dbReference>
<feature type="coiled-coil region" evidence="1">
    <location>
        <begin position="360"/>
        <end position="387"/>
    </location>
</feature>
<feature type="region of interest" description="Disordered" evidence="2">
    <location>
        <begin position="923"/>
        <end position="1037"/>
    </location>
</feature>
<feature type="compositionally biased region" description="Low complexity" evidence="2">
    <location>
        <begin position="1265"/>
        <end position="1275"/>
    </location>
</feature>
<dbReference type="Proteomes" id="UP001151760">
    <property type="component" value="Unassembled WGS sequence"/>
</dbReference>
<feature type="region of interest" description="Disordered" evidence="2">
    <location>
        <begin position="827"/>
        <end position="898"/>
    </location>
</feature>
<sequence length="1581" mass="175679">MKRRGGGNHKYSKSEDVGGCLIEIAKFPEAIRETKVEPRADGNRALNQNLAYLVMEIYWTDILARMSYKSKTSIHKQNEQRRGPFKTLEDMPLRACAIKFGGKGWVNILPLGRGSHITTFAYHASIKADTHSVTAHLWSELSFTCLLELKLADSSKYLRGNPMENSKWDKVMLKVSHWKRGVVNVLANGGEKLNHRKPLEIVGREAFKRFEESVIPFGQSSMELQRVGPRVSIGIREEPNQKKISTTSSSRPPRRQDAHMRREDKANHVSSDPVPKCSTTALEQDILSPGPQSQQNVQQAAETVIICVKSSTIPATETPDQRQQHNITTSTSTTVAADIPPLNIQTTPEIIGQALTQAPTVTATENINQAETNKENAQVEEDEFINIFSTSVQERGKTSSCYVDSSNMHTFYQRHPSEHCWTKDHPLEQVIGNPSQSIRTRCQLETDGKMCMFTLTVSRTEPKNIKEAMANSAWIEAMQEELHQFDRLDNTVIRNKTRLVAKGYSQQEGIDFEESFALVARLEAIRLFVAYAAHKSFPIYQMDVKITFLNGPLKEEVYVNQPDGFVDPHHPDKVYHLKKALYGLKQAPRAWYDELSYFLIHQSPRGIFINQAKYAQKILKKHGMTSCDSVGTPMATKPLDADLSETPDHAGCLDSRKSTSGGIQFLGGDKLVSWSSKKQDYTSMSSAKAEYVSLSACCAKVLWLRTQLTDYGFHFDKILMYCDSKAAIAISCNPVQHSPTKHIDVRYHFIKEQVMVAPVIPISSDSSKESVGSHVPRVILFGAIPVIILVIRGIHAEVPIVPTDPVVAPEVGAVSATSPIGVLDLVDYSSSDSDPSEDSLPRTPKLPLVSPFLCSDDSEADNESDPAEWRDKVTSRPSSPSGSSSHDTFLPSSEFPVTPVIAPPRIRRRPLILIRPGEAIPFGQPYRTHPNGPRKLLTARKRVGPFPARRLAWRRVSHRSPSDSLSDTSSVHSLGCNASGQTHTRPSTRVASSRSAPLSTYPPPTSESSPDSSFERSLDSSSLSGGPSHKRCRSPATLVPSSTLVSRSIAPTLADLFPPRKRFRDSYSPEDSREEHMEIGTANAEAVTNLGIGDRVRVDTEDGIGMGVEITTSGIREDEEEFEAEVSAEGTMEIVVGPLVTGGIYESIKGDAPDIEGTLYDIVHYMLEVPLDRIMEFETAPRQLEAGQLMASGERPGLSDRIKRRSFVIFVGIVMMLSEDLRDWSRLLRGVWDFSLSLVVPCQNGNDGENGNGGNRNGNHEDGRNNGNGNPNKNGRGAMPVARVFTYQDFVKCQPLNFKGTKGVIGLTRWFEKMETVFHISNCPEVYQVKYASFTLLDSALTWWNSHKRTVGVDVVFAMTWRDLMKLIMEVYCLRNMIQKMETKLMVPGEEDRIERYVGGIPDNIQGNVMSAEPTRIHAAIRLANSLMDQKLKGYAIRSAENKRKFESNQRDNRTQQPPFKRQNVGGSNVARAYTASGNEGRVYVGPRSLCNKCKLHHVGPCTVKCRSCGKIGHMTRDWHFKKDCPKLKNQNNGNKTVIPEARGKAYTISGGDVNLGSNVVTGTFLLNNHYASVLFDLGVD</sequence>
<dbReference type="SUPFAM" id="SSF56672">
    <property type="entry name" value="DNA/RNA polymerases"/>
    <property type="match status" value="1"/>
</dbReference>
<gene>
    <name evidence="4" type="ORF">Tco_0952254</name>
</gene>
<feature type="region of interest" description="Disordered" evidence="2">
    <location>
        <begin position="316"/>
        <end position="341"/>
    </location>
</feature>
<feature type="compositionally biased region" description="Basic and acidic residues" evidence="2">
    <location>
        <begin position="1440"/>
        <end position="1454"/>
    </location>
</feature>
<proteinExistence type="predicted"/>
<dbReference type="EMBL" id="BQNB010015738">
    <property type="protein sequence ID" value="GJT43539.1"/>
    <property type="molecule type" value="Genomic_DNA"/>
</dbReference>
<dbReference type="Pfam" id="PF07727">
    <property type="entry name" value="RVT_2"/>
    <property type="match status" value="1"/>
</dbReference>
<dbReference type="PANTHER" id="PTHR11439">
    <property type="entry name" value="GAG-POL-RELATED RETROTRANSPOSON"/>
    <property type="match status" value="1"/>
</dbReference>
<feature type="region of interest" description="Disordered" evidence="2">
    <location>
        <begin position="1440"/>
        <end position="1465"/>
    </location>
</feature>
<feature type="domain" description="Reverse transcriptase Ty1/copia-type" evidence="3">
    <location>
        <begin position="489"/>
        <end position="600"/>
    </location>
</feature>
<dbReference type="InterPro" id="IPR013103">
    <property type="entry name" value="RVT_2"/>
</dbReference>
<evidence type="ECO:0000259" key="3">
    <source>
        <dbReference type="Pfam" id="PF07727"/>
    </source>
</evidence>
<keyword evidence="1" id="KW-0175">Coiled coil</keyword>
<feature type="region of interest" description="Disordered" evidence="2">
    <location>
        <begin position="232"/>
        <end position="276"/>
    </location>
</feature>
<feature type="compositionally biased region" description="Basic and acidic residues" evidence="2">
    <location>
        <begin position="254"/>
        <end position="267"/>
    </location>
</feature>
<dbReference type="CDD" id="cd09272">
    <property type="entry name" value="RNase_HI_RT_Ty1"/>
    <property type="match status" value="1"/>
</dbReference>
<reference evidence="4" key="1">
    <citation type="journal article" date="2022" name="Int. J. Mol. Sci.">
        <title>Draft Genome of Tanacetum Coccineum: Genomic Comparison of Closely Related Tanacetum-Family Plants.</title>
        <authorList>
            <person name="Yamashiro T."/>
            <person name="Shiraishi A."/>
            <person name="Nakayama K."/>
            <person name="Satake H."/>
        </authorList>
    </citation>
    <scope>NUCLEOTIDE SEQUENCE</scope>
</reference>
<protein>
    <submittedName>
        <fullName evidence="4">Retrovirus-related pol polyprotein from transposon TNT 1-94</fullName>
    </submittedName>
</protein>
<name>A0ABQ5E330_9ASTR</name>
<evidence type="ECO:0000313" key="4">
    <source>
        <dbReference type="EMBL" id="GJT43539.1"/>
    </source>
</evidence>
<organism evidence="4 5">
    <name type="scientific">Tanacetum coccineum</name>
    <dbReference type="NCBI Taxonomy" id="301880"/>
    <lineage>
        <taxon>Eukaryota</taxon>
        <taxon>Viridiplantae</taxon>
        <taxon>Streptophyta</taxon>
        <taxon>Embryophyta</taxon>
        <taxon>Tracheophyta</taxon>
        <taxon>Spermatophyta</taxon>
        <taxon>Magnoliopsida</taxon>
        <taxon>eudicotyledons</taxon>
        <taxon>Gunneridae</taxon>
        <taxon>Pentapetalae</taxon>
        <taxon>asterids</taxon>
        <taxon>campanulids</taxon>
        <taxon>Asterales</taxon>
        <taxon>Asteraceae</taxon>
        <taxon>Asteroideae</taxon>
        <taxon>Anthemideae</taxon>
        <taxon>Anthemidinae</taxon>
        <taxon>Tanacetum</taxon>
    </lineage>
</organism>
<comment type="caution">
    <text evidence="4">The sequence shown here is derived from an EMBL/GenBank/DDBJ whole genome shotgun (WGS) entry which is preliminary data.</text>
</comment>
<keyword evidence="5" id="KW-1185">Reference proteome</keyword>
<feature type="compositionally biased region" description="Low complexity" evidence="2">
    <location>
        <begin position="962"/>
        <end position="974"/>
    </location>
</feature>
<feature type="compositionally biased region" description="Low complexity" evidence="2">
    <location>
        <begin position="875"/>
        <end position="885"/>
    </location>
</feature>